<keyword evidence="2" id="KW-0378">Hydrolase</keyword>
<reference evidence="4" key="1">
    <citation type="submission" date="2019-04" db="EMBL/GenBank/DDBJ databases">
        <title>Evolution of Biomass-Degrading Anaerobic Consortia Revealed by Metagenomics.</title>
        <authorList>
            <person name="Peng X."/>
        </authorList>
    </citation>
    <scope>NUCLEOTIDE SEQUENCE</scope>
    <source>
        <strain evidence="4">SIG551</strain>
    </source>
</reference>
<dbReference type="PANTHER" id="PTHR31302:SF31">
    <property type="entry name" value="PHOSPHODIESTERASE YAEI"/>
    <property type="match status" value="1"/>
</dbReference>
<dbReference type="InterPro" id="IPR051158">
    <property type="entry name" value="Metallophosphoesterase_sf"/>
</dbReference>
<dbReference type="Proteomes" id="UP000754750">
    <property type="component" value="Unassembled WGS sequence"/>
</dbReference>
<dbReference type="PANTHER" id="PTHR31302">
    <property type="entry name" value="TRANSMEMBRANE PROTEIN WITH METALLOPHOSPHOESTERASE DOMAIN-RELATED"/>
    <property type="match status" value="1"/>
</dbReference>
<feature type="domain" description="Calcineurin-like phosphoesterase" evidence="3">
    <location>
        <begin position="2"/>
        <end position="171"/>
    </location>
</feature>
<dbReference type="EMBL" id="SVNY01000005">
    <property type="protein sequence ID" value="MBE6833999.1"/>
    <property type="molecule type" value="Genomic_DNA"/>
</dbReference>
<dbReference type="InterPro" id="IPR004843">
    <property type="entry name" value="Calcineurin-like_PHP"/>
</dbReference>
<evidence type="ECO:0000256" key="1">
    <source>
        <dbReference type="ARBA" id="ARBA00022723"/>
    </source>
</evidence>
<dbReference type="AlphaFoldDB" id="A0A928Q335"/>
<accession>A0A928Q335</accession>
<sequence length="238" mass="25924">MIAQISDLHNKEFGSAQRPLLNRLESVSPDLIVITGDLVDSRRYRLAPAMRLVNGAVKIAPVYYVSGNHESRLRQYPEIKSRLTKAGAHVLDDAAEKISLGSSSVELLGLRDPAFVGSDSASGGHTAELSGRLARWSSPDVFQMLLCHRPELFSLYAEHRMDLVFTGHAHGGQIRLPFVGGLVAPGQGIFPRYTSGSYTRGVTTMVVSRGLGNSLFPVRVFNRPEIVVVTLQSGAEEK</sequence>
<proteinExistence type="predicted"/>
<protein>
    <submittedName>
        <fullName evidence="4">Metallophosphoesterase</fullName>
    </submittedName>
</protein>
<dbReference type="GO" id="GO:0009245">
    <property type="term" value="P:lipid A biosynthetic process"/>
    <property type="evidence" value="ECO:0007669"/>
    <property type="project" value="TreeGrafter"/>
</dbReference>
<dbReference type="GO" id="GO:0008758">
    <property type="term" value="F:UDP-2,3-diacylglucosamine hydrolase activity"/>
    <property type="evidence" value="ECO:0007669"/>
    <property type="project" value="TreeGrafter"/>
</dbReference>
<evidence type="ECO:0000259" key="3">
    <source>
        <dbReference type="Pfam" id="PF00149"/>
    </source>
</evidence>
<gene>
    <name evidence="4" type="ORF">E7512_10585</name>
</gene>
<dbReference type="Gene3D" id="3.60.21.10">
    <property type="match status" value="1"/>
</dbReference>
<dbReference type="GO" id="GO:0046872">
    <property type="term" value="F:metal ion binding"/>
    <property type="evidence" value="ECO:0007669"/>
    <property type="project" value="UniProtKB-KW"/>
</dbReference>
<name>A0A928Q335_9FIRM</name>
<organism evidence="4 5">
    <name type="scientific">Faecalispora sporosphaeroides</name>
    <dbReference type="NCBI Taxonomy" id="1549"/>
    <lineage>
        <taxon>Bacteria</taxon>
        <taxon>Bacillati</taxon>
        <taxon>Bacillota</taxon>
        <taxon>Clostridia</taxon>
        <taxon>Eubacteriales</taxon>
        <taxon>Oscillospiraceae</taxon>
        <taxon>Faecalispora</taxon>
    </lineage>
</organism>
<evidence type="ECO:0000313" key="5">
    <source>
        <dbReference type="Proteomes" id="UP000754750"/>
    </source>
</evidence>
<keyword evidence="1" id="KW-0479">Metal-binding</keyword>
<dbReference type="Pfam" id="PF00149">
    <property type="entry name" value="Metallophos"/>
    <property type="match status" value="1"/>
</dbReference>
<dbReference type="SUPFAM" id="SSF56300">
    <property type="entry name" value="Metallo-dependent phosphatases"/>
    <property type="match status" value="1"/>
</dbReference>
<dbReference type="InterPro" id="IPR029052">
    <property type="entry name" value="Metallo-depent_PP-like"/>
</dbReference>
<comment type="caution">
    <text evidence="4">The sequence shown here is derived from an EMBL/GenBank/DDBJ whole genome shotgun (WGS) entry which is preliminary data.</text>
</comment>
<evidence type="ECO:0000313" key="4">
    <source>
        <dbReference type="EMBL" id="MBE6833999.1"/>
    </source>
</evidence>
<evidence type="ECO:0000256" key="2">
    <source>
        <dbReference type="ARBA" id="ARBA00022801"/>
    </source>
</evidence>
<dbReference type="GO" id="GO:0016020">
    <property type="term" value="C:membrane"/>
    <property type="evidence" value="ECO:0007669"/>
    <property type="project" value="GOC"/>
</dbReference>